<dbReference type="PANTHER" id="PTHR22617:SF23">
    <property type="entry name" value="CHEMOTAXIS PROTEIN CHEW"/>
    <property type="match status" value="1"/>
</dbReference>
<dbReference type="Pfam" id="PF01584">
    <property type="entry name" value="CheW"/>
    <property type="match status" value="1"/>
</dbReference>
<gene>
    <name evidence="2" type="ordered locus">Spica_0802</name>
</gene>
<dbReference type="AlphaFoldDB" id="F8F092"/>
<dbReference type="HOGENOM" id="CLU_048995_1_1_12"/>
<dbReference type="PROSITE" id="PS50851">
    <property type="entry name" value="CHEW"/>
    <property type="match status" value="1"/>
</dbReference>
<dbReference type="Proteomes" id="UP000000503">
    <property type="component" value="Chromosome"/>
</dbReference>
<sequence length="152" mass="16907">MAEQYLTFDIQNERYGILVSQVEVVLEMLPITRVPNSAPSILGVINHRGSVVPVLDLRPIFGITVQDTIMGTSIIIAEMKYANEEVPLGILADQVYEVISIPDEDIEAQPSIGKTIKESFISGIAKVQDQFVILFSLERILNVILKDQLILK</sequence>
<dbReference type="GO" id="GO:0007165">
    <property type="term" value="P:signal transduction"/>
    <property type="evidence" value="ECO:0007669"/>
    <property type="project" value="InterPro"/>
</dbReference>
<accession>F8F092</accession>
<dbReference type="STRING" id="744872.Spica_0802"/>
<reference evidence="3" key="1">
    <citation type="journal article" date="2013" name="Stand. Genomic Sci.">
        <title>Genome sequence of the thermophilic fresh-water bacterium Spirochaeta caldaria type strain (H1(T)), reclassification of Spirochaeta caldaria, Spirochaeta stenostrepta, and Spirochaeta zuelzerae in the genus Treponema as Treponema caldaria comb. nov., Treponema stenostrepta comb. nov., and Treponema zuelzerae comb. nov., and emendation of the genus Treponema.</title>
        <authorList>
            <person name="Abt B."/>
            <person name="Goker M."/>
            <person name="Scheuner C."/>
            <person name="Han C."/>
            <person name="Lu M."/>
            <person name="Misra M."/>
            <person name="Lapidus A."/>
            <person name="Nolan M."/>
            <person name="Lucas S."/>
            <person name="Hammon N."/>
            <person name="Deshpande S."/>
            <person name="Cheng J.F."/>
            <person name="Tapia R."/>
            <person name="Goodwin L.A."/>
            <person name="Pitluck S."/>
            <person name="Liolios K."/>
            <person name="Pagani I."/>
            <person name="Ivanova N."/>
            <person name="Mavromatis K."/>
            <person name="Mikhailova N."/>
            <person name="Huntemann M."/>
            <person name="Pati A."/>
            <person name="Chen A."/>
            <person name="Palaniappan K."/>
            <person name="Land M."/>
            <person name="Hauser L."/>
            <person name="Jeffries C.D."/>
            <person name="Rohde M."/>
            <person name="Spring S."/>
            <person name="Gronow S."/>
            <person name="Detter J.C."/>
            <person name="Bristow J."/>
            <person name="Eisen J.A."/>
            <person name="Markowitz V."/>
            <person name="Hugenholtz P."/>
            <person name="Kyrpides N.C."/>
            <person name="Woyke T."/>
            <person name="Klenk H.P."/>
        </authorList>
    </citation>
    <scope>NUCLEOTIDE SEQUENCE</scope>
    <source>
        <strain evidence="3">ATCC 51460 / DSM 7334 / H1</strain>
    </source>
</reference>
<name>F8F092_GRAC1</name>
<dbReference type="GO" id="GO:0006935">
    <property type="term" value="P:chemotaxis"/>
    <property type="evidence" value="ECO:0007669"/>
    <property type="project" value="InterPro"/>
</dbReference>
<proteinExistence type="predicted"/>
<dbReference type="GO" id="GO:0005829">
    <property type="term" value="C:cytosol"/>
    <property type="evidence" value="ECO:0007669"/>
    <property type="project" value="TreeGrafter"/>
</dbReference>
<dbReference type="Gene3D" id="2.40.50.180">
    <property type="entry name" value="CheA-289, Domain 4"/>
    <property type="match status" value="1"/>
</dbReference>
<organism evidence="2 3">
    <name type="scientific">Gracilinema caldarium (strain ATCC 51460 / DSM 7334 / H1)</name>
    <name type="common">Treponema caldarium</name>
    <dbReference type="NCBI Taxonomy" id="744872"/>
    <lineage>
        <taxon>Bacteria</taxon>
        <taxon>Pseudomonadati</taxon>
        <taxon>Spirochaetota</taxon>
        <taxon>Spirochaetia</taxon>
        <taxon>Spirochaetales</taxon>
        <taxon>Breznakiellaceae</taxon>
        <taxon>Gracilinema</taxon>
    </lineage>
</organism>
<dbReference type="InterPro" id="IPR002545">
    <property type="entry name" value="CheW-lke_dom"/>
</dbReference>
<dbReference type="EMBL" id="CP002868">
    <property type="protein sequence ID" value="AEJ18956.1"/>
    <property type="molecule type" value="Genomic_DNA"/>
</dbReference>
<dbReference type="InterPro" id="IPR039315">
    <property type="entry name" value="CheW"/>
</dbReference>
<dbReference type="PANTHER" id="PTHR22617">
    <property type="entry name" value="CHEMOTAXIS SENSOR HISTIDINE KINASE-RELATED"/>
    <property type="match status" value="1"/>
</dbReference>
<dbReference type="KEGG" id="scd:Spica_0802"/>
<evidence type="ECO:0000259" key="1">
    <source>
        <dbReference type="PROSITE" id="PS50851"/>
    </source>
</evidence>
<dbReference type="SMART" id="SM00260">
    <property type="entry name" value="CheW"/>
    <property type="match status" value="1"/>
</dbReference>
<dbReference type="RefSeq" id="WP_013968267.1">
    <property type="nucleotide sequence ID" value="NC_015732.1"/>
</dbReference>
<dbReference type="Gene3D" id="2.30.30.40">
    <property type="entry name" value="SH3 Domains"/>
    <property type="match status" value="1"/>
</dbReference>
<feature type="domain" description="CheW-like" evidence="1">
    <location>
        <begin position="2"/>
        <end position="146"/>
    </location>
</feature>
<dbReference type="InterPro" id="IPR036061">
    <property type="entry name" value="CheW-like_dom_sf"/>
</dbReference>
<dbReference type="eggNOG" id="COG0835">
    <property type="taxonomic scope" value="Bacteria"/>
</dbReference>
<keyword evidence="3" id="KW-1185">Reference proteome</keyword>
<evidence type="ECO:0000313" key="3">
    <source>
        <dbReference type="Proteomes" id="UP000000503"/>
    </source>
</evidence>
<dbReference type="SUPFAM" id="SSF50341">
    <property type="entry name" value="CheW-like"/>
    <property type="match status" value="1"/>
</dbReference>
<evidence type="ECO:0000313" key="2">
    <source>
        <dbReference type="EMBL" id="AEJ18956.1"/>
    </source>
</evidence>
<protein>
    <submittedName>
        <fullName evidence="2">CheW protein</fullName>
    </submittedName>
</protein>
<dbReference type="OrthoDB" id="9794382at2"/>